<organism evidence="2 3">
    <name type="scientific">Candidatus Finniella inopinata</name>
    <dbReference type="NCBI Taxonomy" id="1696036"/>
    <lineage>
        <taxon>Bacteria</taxon>
        <taxon>Pseudomonadati</taxon>
        <taxon>Pseudomonadota</taxon>
        <taxon>Alphaproteobacteria</taxon>
        <taxon>Holosporales</taxon>
        <taxon>Candidatus Paracaedibacteraceae</taxon>
        <taxon>Candidatus Finniella</taxon>
    </lineage>
</organism>
<feature type="signal peptide" evidence="1">
    <location>
        <begin position="1"/>
        <end position="28"/>
    </location>
</feature>
<dbReference type="AlphaFoldDB" id="A0A4Q7DGN7"/>
<sequence>MNIFSKPQKKLNILLFSLVLALNSRAIASSASSSSSDSSEVIPNEQVIKPLLTEYSPSDVTLINQDLDNIRKFFFAGKKTLEKPVYVATAGGPGSSKTTILESYMQNHPDLDLTYIDPDQAALKYMFTYMMAKSNFQIARSQAEGKDYAAVSSLAYNKWRAASNYIANTLLNEAVKNRFNVSHGTTSTGGAIENLYKNLKRNCYRIVLLLCGSGDENRENALNHREKVQAFYQATHTDSVEKGKLFYSRFPIYFQNADEIEIYWTGDFLRGSKKVATFDRTKGLNVIDTAGFNMFKDEYERNKAKDLPTLDVLTTLKT</sequence>
<accession>A0A4Q7DGN7</accession>
<evidence type="ECO:0000313" key="2">
    <source>
        <dbReference type="EMBL" id="RZI46051.1"/>
    </source>
</evidence>
<evidence type="ECO:0000256" key="1">
    <source>
        <dbReference type="SAM" id="SignalP"/>
    </source>
</evidence>
<keyword evidence="3" id="KW-1185">Reference proteome</keyword>
<proteinExistence type="predicted"/>
<gene>
    <name evidence="2" type="ORF">EQU50_03720</name>
</gene>
<evidence type="ECO:0000313" key="3">
    <source>
        <dbReference type="Proteomes" id="UP000293550"/>
    </source>
</evidence>
<dbReference type="Gene3D" id="3.40.50.300">
    <property type="entry name" value="P-loop containing nucleotide triphosphate hydrolases"/>
    <property type="match status" value="1"/>
</dbReference>
<dbReference type="EMBL" id="SCFB01000005">
    <property type="protein sequence ID" value="RZI46051.1"/>
    <property type="molecule type" value="Genomic_DNA"/>
</dbReference>
<keyword evidence="1" id="KW-0732">Signal</keyword>
<name>A0A4Q7DGN7_9PROT</name>
<dbReference type="Proteomes" id="UP000293550">
    <property type="component" value="Unassembled WGS sequence"/>
</dbReference>
<dbReference type="RefSeq" id="WP_130153810.1">
    <property type="nucleotide sequence ID" value="NZ_SCFB01000005.1"/>
</dbReference>
<evidence type="ECO:0008006" key="4">
    <source>
        <dbReference type="Google" id="ProtNLM"/>
    </source>
</evidence>
<dbReference type="InterPro" id="IPR027417">
    <property type="entry name" value="P-loop_NTPase"/>
</dbReference>
<protein>
    <recommendedName>
        <fullName evidence="4">UDP-N-acetylglucosamine kinase</fullName>
    </recommendedName>
</protein>
<comment type="caution">
    <text evidence="2">The sequence shown here is derived from an EMBL/GenBank/DDBJ whole genome shotgun (WGS) entry which is preliminary data.</text>
</comment>
<reference evidence="2 3" key="1">
    <citation type="submission" date="2018-10" db="EMBL/GenBank/DDBJ databases">
        <title>An updated phylogeny of the Alphaproteobacteria reveals that the parasitic Rickettsiales and Holosporales have independent origins.</title>
        <authorList>
            <person name="Munoz-Gomez S.A."/>
            <person name="Hess S."/>
            <person name="Burger G."/>
            <person name="Lang B.F."/>
            <person name="Susko E."/>
            <person name="Slamovits C.H."/>
            <person name="Roger A.J."/>
        </authorList>
    </citation>
    <scope>NUCLEOTIDE SEQUENCE [LARGE SCALE GENOMIC DNA]</scope>
    <source>
        <strain evidence="2">HOLO01</strain>
    </source>
</reference>
<feature type="chain" id="PRO_5020783879" description="UDP-N-acetylglucosamine kinase" evidence="1">
    <location>
        <begin position="29"/>
        <end position="318"/>
    </location>
</feature>